<keyword evidence="3" id="KW-1185">Reference proteome</keyword>
<proteinExistence type="predicted"/>
<dbReference type="RefSeq" id="WP_317902440.1">
    <property type="nucleotide sequence ID" value="NZ_JAIRBC010000014.1"/>
</dbReference>
<gene>
    <name evidence="2" type="ORF">K8352_10530</name>
</gene>
<dbReference type="Gene3D" id="3.30.470.20">
    <property type="entry name" value="ATP-grasp fold, B domain"/>
    <property type="match status" value="1"/>
</dbReference>
<dbReference type="AlphaFoldDB" id="A0AAE3EVW4"/>
<dbReference type="InterPro" id="IPR039523">
    <property type="entry name" value="RimK-rel_E_lig_ATP-grasp"/>
</dbReference>
<evidence type="ECO:0000313" key="3">
    <source>
        <dbReference type="Proteomes" id="UP001200642"/>
    </source>
</evidence>
<name>A0AAE3EVW4_9FLAO</name>
<sequence length="319" mass="37138">MILTFLKKGFPFYYFGRLIYRKNSGNVKDYFSTREYYRVINSKKLNNEVFNSIMRNKLIFSMFCEKNNLPISKIWSYNFNNTFYFQGKSFYINNKDRLFEYFHEVFENSGKNHLFLKPFSNKGGRGIFLLDIDNLEVQLDENGDKILNSYYIHEEVIQQHSEINKIYSKSLNTLRITTYLDENGTLHFLDTFMRIGSGGSVLDNISSGGFYVPIHSDRGTLTGTGYQALQFGAAIINNRHPDTQYPFNDFKIPFFKEAHDLCLQLTKLLPNRLSGWDIAITPNGPYIVEGNDNPYILGGETEYKGFLKHPIYKKIISES</sequence>
<organism evidence="2 3">
    <name type="scientific">Cerina litoralis</name>
    <dbReference type="NCBI Taxonomy" id="2874477"/>
    <lineage>
        <taxon>Bacteria</taxon>
        <taxon>Pseudomonadati</taxon>
        <taxon>Bacteroidota</taxon>
        <taxon>Flavobacteriia</taxon>
        <taxon>Flavobacteriales</taxon>
        <taxon>Flavobacteriaceae</taxon>
        <taxon>Cerina</taxon>
    </lineage>
</organism>
<dbReference type="Proteomes" id="UP001200642">
    <property type="component" value="Unassembled WGS sequence"/>
</dbReference>
<dbReference type="SUPFAM" id="SSF56059">
    <property type="entry name" value="Glutathione synthetase ATP-binding domain-like"/>
    <property type="match status" value="1"/>
</dbReference>
<accession>A0AAE3EVW4</accession>
<reference evidence="2" key="1">
    <citation type="submission" date="2023-02" db="EMBL/GenBank/DDBJ databases">
        <title>Genome of Flavobacteriaceae gen. nov. sp. strain F89.</title>
        <authorList>
            <person name="Wang Y."/>
        </authorList>
    </citation>
    <scope>NUCLEOTIDE SEQUENCE</scope>
    <source>
        <strain evidence="2">F89</strain>
    </source>
</reference>
<protein>
    <recommendedName>
        <fullName evidence="1">Alpha-L-glutamate ligase-related protein ATP-grasp domain-containing protein</fullName>
    </recommendedName>
</protein>
<dbReference type="EMBL" id="JAIRBC010000014">
    <property type="protein sequence ID" value="MCG2461184.1"/>
    <property type="molecule type" value="Genomic_DNA"/>
</dbReference>
<dbReference type="Pfam" id="PF14397">
    <property type="entry name" value="ATPgrasp_ST"/>
    <property type="match status" value="1"/>
</dbReference>
<evidence type="ECO:0000259" key="1">
    <source>
        <dbReference type="Pfam" id="PF14397"/>
    </source>
</evidence>
<comment type="caution">
    <text evidence="2">The sequence shown here is derived from an EMBL/GenBank/DDBJ whole genome shotgun (WGS) entry which is preliminary data.</text>
</comment>
<feature type="domain" description="Alpha-L-glutamate ligase-related protein ATP-grasp" evidence="1">
    <location>
        <begin position="43"/>
        <end position="296"/>
    </location>
</feature>
<evidence type="ECO:0000313" key="2">
    <source>
        <dbReference type="EMBL" id="MCG2461184.1"/>
    </source>
</evidence>